<protein>
    <recommendedName>
        <fullName evidence="3">RING-type domain-containing protein</fullName>
    </recommendedName>
</protein>
<keyword evidence="2" id="KW-0812">Transmembrane</keyword>
<dbReference type="GO" id="GO:0008270">
    <property type="term" value="F:zinc ion binding"/>
    <property type="evidence" value="ECO:0007669"/>
    <property type="project" value="UniProtKB-KW"/>
</dbReference>
<accession>A0A1E5UWT5</accession>
<dbReference type="AlphaFoldDB" id="A0A1E5UWT5"/>
<evidence type="ECO:0000313" key="4">
    <source>
        <dbReference type="EMBL" id="OEL17343.1"/>
    </source>
</evidence>
<dbReference type="InterPro" id="IPR045899">
    <property type="entry name" value="ATL71-like"/>
</dbReference>
<dbReference type="CDD" id="cd16461">
    <property type="entry name" value="RING-H2_EL5-like"/>
    <property type="match status" value="1"/>
</dbReference>
<dbReference type="OrthoDB" id="8062037at2759"/>
<reference evidence="4 5" key="1">
    <citation type="submission" date="2016-09" db="EMBL/GenBank/DDBJ databases">
        <title>The draft genome of Dichanthelium oligosanthes: A C3 panicoid grass species.</title>
        <authorList>
            <person name="Studer A.J."/>
            <person name="Schnable J.C."/>
            <person name="Brutnell T.P."/>
        </authorList>
    </citation>
    <scope>NUCLEOTIDE SEQUENCE [LARGE SCALE GENOMIC DNA]</scope>
    <source>
        <strain evidence="5">cv. Kellogg 1175</strain>
        <tissue evidence="4">Leaf</tissue>
    </source>
</reference>
<dbReference type="Gene3D" id="3.30.40.10">
    <property type="entry name" value="Zinc/RING finger domain, C3HC4 (zinc finger)"/>
    <property type="match status" value="1"/>
</dbReference>
<dbReference type="EMBL" id="LWDX02060235">
    <property type="protein sequence ID" value="OEL17343.1"/>
    <property type="molecule type" value="Genomic_DNA"/>
</dbReference>
<keyword evidence="2" id="KW-0472">Membrane</keyword>
<keyword evidence="5" id="KW-1185">Reference proteome</keyword>
<dbReference type="Proteomes" id="UP000095767">
    <property type="component" value="Unassembled WGS sequence"/>
</dbReference>
<keyword evidence="1" id="KW-0863">Zinc-finger</keyword>
<dbReference type="InterPro" id="IPR001841">
    <property type="entry name" value="Znf_RING"/>
</dbReference>
<keyword evidence="1" id="KW-0862">Zinc</keyword>
<feature type="transmembrane region" description="Helical" evidence="2">
    <location>
        <begin position="6"/>
        <end position="23"/>
    </location>
</feature>
<dbReference type="SMART" id="SM00184">
    <property type="entry name" value="RING"/>
    <property type="match status" value="1"/>
</dbReference>
<dbReference type="PANTHER" id="PTHR46719:SF6">
    <property type="entry name" value="RING-H2 FINGER PROTEIN ATL70"/>
    <property type="match status" value="1"/>
</dbReference>
<evidence type="ECO:0000256" key="1">
    <source>
        <dbReference type="PROSITE-ProRule" id="PRU00175"/>
    </source>
</evidence>
<name>A0A1E5UWT5_9POAL</name>
<dbReference type="PROSITE" id="PS50089">
    <property type="entry name" value="ZF_RING_2"/>
    <property type="match status" value="1"/>
</dbReference>
<keyword evidence="2" id="KW-1133">Transmembrane helix</keyword>
<dbReference type="Pfam" id="PF13639">
    <property type="entry name" value="zf-RING_2"/>
    <property type="match status" value="1"/>
</dbReference>
<comment type="caution">
    <text evidence="4">The sequence shown here is derived from an EMBL/GenBank/DDBJ whole genome shotgun (WGS) entry which is preliminary data.</text>
</comment>
<gene>
    <name evidence="4" type="ORF">BAE44_0021638</name>
</gene>
<dbReference type="PANTHER" id="PTHR46719">
    <property type="entry name" value="TRANSCRIPTION FACTOR C2H2 FAMILY-RELATED"/>
    <property type="match status" value="1"/>
</dbReference>
<dbReference type="SUPFAM" id="SSF57850">
    <property type="entry name" value="RING/U-box"/>
    <property type="match status" value="1"/>
</dbReference>
<feature type="domain" description="RING-type" evidence="3">
    <location>
        <begin position="113"/>
        <end position="155"/>
    </location>
</feature>
<proteinExistence type="predicted"/>
<keyword evidence="1" id="KW-0479">Metal-binding</keyword>
<sequence>MVELEVAFTVVSVMAIVTIAFLLRMCSRSAAHAMAAAAAARAPEERAWADAGGDTAVDVDVEAGAGLDEAAIKALPKVVYGDKEEEEEAEAGKAKKAAATATGAVTGPTATCCAVCLGEFASGDVLRVLPECAHAFHQLCVDRWLRLRPTCPVCRSPPAPSSVATPLAEPTQP</sequence>
<dbReference type="InterPro" id="IPR013083">
    <property type="entry name" value="Znf_RING/FYVE/PHD"/>
</dbReference>
<evidence type="ECO:0000259" key="3">
    <source>
        <dbReference type="PROSITE" id="PS50089"/>
    </source>
</evidence>
<evidence type="ECO:0000256" key="2">
    <source>
        <dbReference type="SAM" id="Phobius"/>
    </source>
</evidence>
<evidence type="ECO:0000313" key="5">
    <source>
        <dbReference type="Proteomes" id="UP000095767"/>
    </source>
</evidence>
<organism evidence="4 5">
    <name type="scientific">Dichanthelium oligosanthes</name>
    <dbReference type="NCBI Taxonomy" id="888268"/>
    <lineage>
        <taxon>Eukaryota</taxon>
        <taxon>Viridiplantae</taxon>
        <taxon>Streptophyta</taxon>
        <taxon>Embryophyta</taxon>
        <taxon>Tracheophyta</taxon>
        <taxon>Spermatophyta</taxon>
        <taxon>Magnoliopsida</taxon>
        <taxon>Liliopsida</taxon>
        <taxon>Poales</taxon>
        <taxon>Poaceae</taxon>
        <taxon>PACMAD clade</taxon>
        <taxon>Panicoideae</taxon>
        <taxon>Panicodae</taxon>
        <taxon>Paniceae</taxon>
        <taxon>Dichantheliinae</taxon>
        <taxon>Dichanthelium</taxon>
    </lineage>
</organism>